<dbReference type="AlphaFoldDB" id="A0A0D7BH46"/>
<dbReference type="EMBL" id="KN880493">
    <property type="protein sequence ID" value="KIY68966.1"/>
    <property type="molecule type" value="Genomic_DNA"/>
</dbReference>
<proteinExistence type="predicted"/>
<reference evidence="1 2" key="1">
    <citation type="journal article" date="2015" name="Fungal Genet. Biol.">
        <title>Evolution of novel wood decay mechanisms in Agaricales revealed by the genome sequences of Fistulina hepatica and Cylindrobasidium torrendii.</title>
        <authorList>
            <person name="Floudas D."/>
            <person name="Held B.W."/>
            <person name="Riley R."/>
            <person name="Nagy L.G."/>
            <person name="Koehler G."/>
            <person name="Ransdell A.S."/>
            <person name="Younus H."/>
            <person name="Chow J."/>
            <person name="Chiniquy J."/>
            <person name="Lipzen A."/>
            <person name="Tritt A."/>
            <person name="Sun H."/>
            <person name="Haridas S."/>
            <person name="LaButti K."/>
            <person name="Ohm R.A."/>
            <person name="Kues U."/>
            <person name="Blanchette R.A."/>
            <person name="Grigoriev I.V."/>
            <person name="Minto R.E."/>
            <person name="Hibbett D.S."/>
        </authorList>
    </citation>
    <scope>NUCLEOTIDE SEQUENCE [LARGE SCALE GENOMIC DNA]</scope>
    <source>
        <strain evidence="1 2">FP15055 ss-10</strain>
    </source>
</reference>
<name>A0A0D7BH46_9AGAR</name>
<organism evidence="1 2">
    <name type="scientific">Cylindrobasidium torrendii FP15055 ss-10</name>
    <dbReference type="NCBI Taxonomy" id="1314674"/>
    <lineage>
        <taxon>Eukaryota</taxon>
        <taxon>Fungi</taxon>
        <taxon>Dikarya</taxon>
        <taxon>Basidiomycota</taxon>
        <taxon>Agaricomycotina</taxon>
        <taxon>Agaricomycetes</taxon>
        <taxon>Agaricomycetidae</taxon>
        <taxon>Agaricales</taxon>
        <taxon>Marasmiineae</taxon>
        <taxon>Physalacriaceae</taxon>
        <taxon>Cylindrobasidium</taxon>
    </lineage>
</organism>
<accession>A0A0D7BH46</accession>
<sequence length="173" mass="19433">MHKQRSLQATSYCPTCPLFKIVTVEAVSLLTLLLIKQIPRLSMSQAVHRDYIANPFLCKPSDACKLSRLTDVARHSFLSSSLPLYLIFILESYRGMPNIWARRLVSIDTCVCMIYWAQSQPALNSLDGICVEGNHCVRAMPNQWNSGGTHDGNYLGRKSDTENSREVFALAHS</sequence>
<evidence type="ECO:0000313" key="2">
    <source>
        <dbReference type="Proteomes" id="UP000054007"/>
    </source>
</evidence>
<protein>
    <submittedName>
        <fullName evidence="1">Uncharacterized protein</fullName>
    </submittedName>
</protein>
<evidence type="ECO:0000313" key="1">
    <source>
        <dbReference type="EMBL" id="KIY68966.1"/>
    </source>
</evidence>
<keyword evidence="2" id="KW-1185">Reference proteome</keyword>
<gene>
    <name evidence="1" type="ORF">CYLTODRAFT_246949</name>
</gene>
<dbReference type="Proteomes" id="UP000054007">
    <property type="component" value="Unassembled WGS sequence"/>
</dbReference>